<dbReference type="PANTHER" id="PTHR36443">
    <property type="entry name" value="BSR5223 PROTEIN"/>
    <property type="match status" value="1"/>
</dbReference>
<organism evidence="2 3">
    <name type="scientific">Hymenobacter crusticola</name>
    <dbReference type="NCBI Taxonomy" id="1770526"/>
    <lineage>
        <taxon>Bacteria</taxon>
        <taxon>Pseudomonadati</taxon>
        <taxon>Bacteroidota</taxon>
        <taxon>Cytophagia</taxon>
        <taxon>Cytophagales</taxon>
        <taxon>Hymenobacteraceae</taxon>
        <taxon>Hymenobacter</taxon>
    </lineage>
</organism>
<keyword evidence="1" id="KW-0472">Membrane</keyword>
<dbReference type="RefSeq" id="WP_086596560.1">
    <property type="nucleotide sequence ID" value="NZ_MTSE01000020.1"/>
</dbReference>
<evidence type="ECO:0000256" key="1">
    <source>
        <dbReference type="SAM" id="Phobius"/>
    </source>
</evidence>
<feature type="transmembrane region" description="Helical" evidence="1">
    <location>
        <begin position="50"/>
        <end position="71"/>
    </location>
</feature>
<evidence type="ECO:0008006" key="4">
    <source>
        <dbReference type="Google" id="ProtNLM"/>
    </source>
</evidence>
<keyword evidence="1" id="KW-0812">Transmembrane</keyword>
<evidence type="ECO:0000313" key="3">
    <source>
        <dbReference type="Proteomes" id="UP000194873"/>
    </source>
</evidence>
<keyword evidence="1" id="KW-1133">Transmembrane helix</keyword>
<dbReference type="InterPro" id="IPR021320">
    <property type="entry name" value="DUF2905"/>
</dbReference>
<dbReference type="AlphaFoldDB" id="A0A243W7V4"/>
<sequence length="76" mass="8178">MTPSLGKALVLLGLGIAILGAFLWLGGGSLLSWFGRLPGDVRVERPGFRLYAPIASMLLLSLLVSLIMWLVRRLGS</sequence>
<proteinExistence type="predicted"/>
<dbReference type="Proteomes" id="UP000194873">
    <property type="component" value="Unassembled WGS sequence"/>
</dbReference>
<evidence type="ECO:0000313" key="2">
    <source>
        <dbReference type="EMBL" id="OUJ70897.1"/>
    </source>
</evidence>
<name>A0A243W7V4_9BACT</name>
<feature type="transmembrane region" description="Helical" evidence="1">
    <location>
        <begin position="9"/>
        <end position="30"/>
    </location>
</feature>
<dbReference type="PANTHER" id="PTHR36443:SF1">
    <property type="entry name" value="BSR5223 PROTEIN"/>
    <property type="match status" value="1"/>
</dbReference>
<keyword evidence="3" id="KW-1185">Reference proteome</keyword>
<protein>
    <recommendedName>
        <fullName evidence="4">DUF2905 domain-containing protein</fullName>
    </recommendedName>
</protein>
<dbReference type="EMBL" id="MTSE01000020">
    <property type="protein sequence ID" value="OUJ70897.1"/>
    <property type="molecule type" value="Genomic_DNA"/>
</dbReference>
<gene>
    <name evidence="2" type="ORF">BXP70_23500</name>
</gene>
<dbReference type="Pfam" id="PF11146">
    <property type="entry name" value="DUF2905"/>
    <property type="match status" value="1"/>
</dbReference>
<reference evidence="2 3" key="1">
    <citation type="submission" date="2017-01" db="EMBL/GenBank/DDBJ databases">
        <title>A new Hymenobacter.</title>
        <authorList>
            <person name="Liang Y."/>
            <person name="Feng F."/>
        </authorList>
    </citation>
    <scope>NUCLEOTIDE SEQUENCE [LARGE SCALE GENOMIC DNA]</scope>
    <source>
        <strain evidence="2">MIMBbqt21</strain>
    </source>
</reference>
<accession>A0A243W7V4</accession>
<comment type="caution">
    <text evidence="2">The sequence shown here is derived from an EMBL/GenBank/DDBJ whole genome shotgun (WGS) entry which is preliminary data.</text>
</comment>